<dbReference type="InterPro" id="IPR000569">
    <property type="entry name" value="HECT_dom"/>
</dbReference>
<evidence type="ECO:0000256" key="3">
    <source>
        <dbReference type="ARBA" id="ARBA00012485"/>
    </source>
</evidence>
<sequence>MSSLGSGELYAAIARLRQRFDQHRKRKLDDYALLSYPSAAAADSDDDDDQDSFPLLKMHKLGSSSSSPAVSDDHPSQLRPQHSSFSFPSSSSSTLHFFVREINELGSRRTIELCPKGKDIVVNSKNREEYVNLLIQHHFVTSISEQVTHFAQGGSDSVINVKEWKAHTEYNGYKAKDRQICWFWKESTVDVSKLNSGNVTLKL</sequence>
<dbReference type="GO" id="GO:0000209">
    <property type="term" value="P:protein polyubiquitination"/>
    <property type="evidence" value="ECO:0007669"/>
    <property type="project" value="TreeGrafter"/>
</dbReference>
<dbReference type="GO" id="GO:0005737">
    <property type="term" value="C:cytoplasm"/>
    <property type="evidence" value="ECO:0007669"/>
    <property type="project" value="TreeGrafter"/>
</dbReference>
<keyword evidence="4" id="KW-0808">Transferase</keyword>
<dbReference type="Proteomes" id="UP000797356">
    <property type="component" value="Chromosome 1"/>
</dbReference>
<keyword evidence="5 6" id="KW-0833">Ubl conjugation pathway</keyword>
<accession>A0A8K0MUL7</accession>
<comment type="caution">
    <text evidence="9">The sequence shown here is derived from an EMBL/GenBank/DDBJ whole genome shotgun (WGS) entry which is preliminary data.</text>
</comment>
<evidence type="ECO:0000256" key="7">
    <source>
        <dbReference type="SAM" id="MobiDB-lite"/>
    </source>
</evidence>
<proteinExistence type="predicted"/>
<evidence type="ECO:0000256" key="6">
    <source>
        <dbReference type="PROSITE-ProRule" id="PRU00104"/>
    </source>
</evidence>
<evidence type="ECO:0000259" key="8">
    <source>
        <dbReference type="PROSITE" id="PS50237"/>
    </source>
</evidence>
<dbReference type="AlphaFoldDB" id="A0A8K0MUL7"/>
<dbReference type="PANTHER" id="PTHR11254">
    <property type="entry name" value="HECT DOMAIN UBIQUITIN-PROTEIN LIGASE"/>
    <property type="match status" value="1"/>
</dbReference>
<evidence type="ECO:0000256" key="2">
    <source>
        <dbReference type="ARBA" id="ARBA00004906"/>
    </source>
</evidence>
<dbReference type="Gene3D" id="3.90.1750.10">
    <property type="entry name" value="Hect, E3 ligase catalytic domains"/>
    <property type="match status" value="1"/>
</dbReference>
<evidence type="ECO:0000256" key="4">
    <source>
        <dbReference type="ARBA" id="ARBA00022679"/>
    </source>
</evidence>
<dbReference type="Pfam" id="PF00632">
    <property type="entry name" value="HECT"/>
    <property type="match status" value="1"/>
</dbReference>
<comment type="catalytic activity">
    <reaction evidence="1">
        <text>S-ubiquitinyl-[E2 ubiquitin-conjugating enzyme]-L-cysteine + [acceptor protein]-L-lysine = [E2 ubiquitin-conjugating enzyme]-L-cysteine + N(6)-ubiquitinyl-[acceptor protein]-L-lysine.</text>
        <dbReference type="EC" id="2.3.2.26"/>
    </reaction>
</comment>
<protein>
    <recommendedName>
        <fullName evidence="3">HECT-type E3 ubiquitin transferase</fullName>
        <ecNumber evidence="3">2.3.2.26</ecNumber>
    </recommendedName>
</protein>
<name>A0A8K0MUL7_COCNU</name>
<reference evidence="9" key="1">
    <citation type="journal article" date="2017" name="Gigascience">
        <title>The genome draft of coconut (Cocos nucifera).</title>
        <authorList>
            <person name="Xiao Y."/>
            <person name="Xu P."/>
            <person name="Fan H."/>
            <person name="Baudouin L."/>
            <person name="Xia W."/>
            <person name="Bocs S."/>
            <person name="Xu J."/>
            <person name="Li Q."/>
            <person name="Guo A."/>
            <person name="Zhou L."/>
            <person name="Li J."/>
            <person name="Wu Y."/>
            <person name="Ma Z."/>
            <person name="Armero A."/>
            <person name="Issali A.E."/>
            <person name="Liu N."/>
            <person name="Peng M."/>
            <person name="Yang Y."/>
        </authorList>
    </citation>
    <scope>NUCLEOTIDE SEQUENCE</scope>
    <source>
        <tissue evidence="9">Spear leaf of Hainan Tall coconut</tissue>
    </source>
</reference>
<dbReference type="EC" id="2.3.2.26" evidence="3"/>
<evidence type="ECO:0000313" key="9">
    <source>
        <dbReference type="EMBL" id="KAG1326769.1"/>
    </source>
</evidence>
<reference evidence="9" key="2">
    <citation type="submission" date="2019-07" db="EMBL/GenBank/DDBJ databases">
        <authorList>
            <person name="Yang Y."/>
            <person name="Bocs S."/>
            <person name="Baudouin L."/>
        </authorList>
    </citation>
    <scope>NUCLEOTIDE SEQUENCE</scope>
    <source>
        <tissue evidence="9">Spear leaf of Hainan Tall coconut</tissue>
    </source>
</reference>
<comment type="pathway">
    <text evidence="2">Protein modification; protein ubiquitination.</text>
</comment>
<dbReference type="InterPro" id="IPR050409">
    <property type="entry name" value="E3_ubiq-protein_ligase"/>
</dbReference>
<feature type="region of interest" description="Disordered" evidence="7">
    <location>
        <begin position="62"/>
        <end position="91"/>
    </location>
</feature>
<organism evidence="9 10">
    <name type="scientific">Cocos nucifera</name>
    <name type="common">Coconut palm</name>
    <dbReference type="NCBI Taxonomy" id="13894"/>
    <lineage>
        <taxon>Eukaryota</taxon>
        <taxon>Viridiplantae</taxon>
        <taxon>Streptophyta</taxon>
        <taxon>Embryophyta</taxon>
        <taxon>Tracheophyta</taxon>
        <taxon>Spermatophyta</taxon>
        <taxon>Magnoliopsida</taxon>
        <taxon>Liliopsida</taxon>
        <taxon>Arecaceae</taxon>
        <taxon>Arecoideae</taxon>
        <taxon>Cocoseae</taxon>
        <taxon>Attaleinae</taxon>
        <taxon>Cocos</taxon>
    </lineage>
</organism>
<evidence type="ECO:0000256" key="5">
    <source>
        <dbReference type="ARBA" id="ARBA00022786"/>
    </source>
</evidence>
<dbReference type="GO" id="GO:0061630">
    <property type="term" value="F:ubiquitin protein ligase activity"/>
    <property type="evidence" value="ECO:0007669"/>
    <property type="project" value="UniProtKB-EC"/>
</dbReference>
<dbReference type="PROSITE" id="PS50237">
    <property type="entry name" value="HECT"/>
    <property type="match status" value="1"/>
</dbReference>
<evidence type="ECO:0000313" key="10">
    <source>
        <dbReference type="Proteomes" id="UP000797356"/>
    </source>
</evidence>
<comment type="caution">
    <text evidence="6">Lacks conserved residue(s) required for the propagation of feature annotation.</text>
</comment>
<dbReference type="Gene3D" id="3.30.2160.10">
    <property type="entry name" value="Hect, E3 ligase catalytic domain"/>
    <property type="match status" value="1"/>
</dbReference>
<dbReference type="SUPFAM" id="SSF56204">
    <property type="entry name" value="Hect, E3 ligase catalytic domain"/>
    <property type="match status" value="1"/>
</dbReference>
<dbReference type="GO" id="GO:0006511">
    <property type="term" value="P:ubiquitin-dependent protein catabolic process"/>
    <property type="evidence" value="ECO:0007669"/>
    <property type="project" value="TreeGrafter"/>
</dbReference>
<gene>
    <name evidence="9" type="ORF">COCNU_01G007030</name>
</gene>
<dbReference type="EMBL" id="CM017872">
    <property type="protein sequence ID" value="KAG1326769.1"/>
    <property type="molecule type" value="Genomic_DNA"/>
</dbReference>
<evidence type="ECO:0000256" key="1">
    <source>
        <dbReference type="ARBA" id="ARBA00000885"/>
    </source>
</evidence>
<dbReference type="InterPro" id="IPR035983">
    <property type="entry name" value="Hect_E3_ubiquitin_ligase"/>
</dbReference>
<dbReference type="Gene3D" id="3.30.2410.10">
    <property type="entry name" value="Hect, E3 ligase catalytic domain"/>
    <property type="match status" value="1"/>
</dbReference>
<feature type="domain" description="HECT" evidence="8">
    <location>
        <begin position="98"/>
        <end position="153"/>
    </location>
</feature>
<keyword evidence="10" id="KW-1185">Reference proteome</keyword>
<dbReference type="PANTHER" id="PTHR11254:SF424">
    <property type="entry name" value="E3 UBIQUITIN-PROTEIN LIGASE UPL5"/>
    <property type="match status" value="1"/>
</dbReference>
<dbReference type="OrthoDB" id="8068875at2759"/>